<evidence type="ECO:0000313" key="2">
    <source>
        <dbReference type="Proteomes" id="UP000009223"/>
    </source>
</evidence>
<reference evidence="1 2" key="2">
    <citation type="journal article" date="2011" name="ISME J.">
        <title>RNA-seq reveals cooperative metabolic interactions between two termite-gut spirochete species in co-culture.</title>
        <authorList>
            <person name="Rosenthal A.Z."/>
            <person name="Matson E.G."/>
            <person name="Eldar A."/>
            <person name="Leadbetter J.R."/>
        </authorList>
    </citation>
    <scope>NUCLEOTIDE SEQUENCE [LARGE SCALE GENOMIC DNA]</scope>
    <source>
        <strain evidence="2">ATCC BAA-887 / DSM 12427 / ZAS-2</strain>
    </source>
</reference>
<gene>
    <name evidence="1" type="ordered locus">TREPR_1698</name>
</gene>
<dbReference type="EMBL" id="CP001843">
    <property type="protein sequence ID" value="AEF83815.1"/>
    <property type="molecule type" value="Genomic_DNA"/>
</dbReference>
<dbReference type="AlphaFoldDB" id="F5YMW9"/>
<name>F5YMW9_TREPZ</name>
<reference evidence="2" key="1">
    <citation type="submission" date="2009-12" db="EMBL/GenBank/DDBJ databases">
        <title>Complete sequence of Treponema primitia strain ZAS-2.</title>
        <authorList>
            <person name="Tetu S.G."/>
            <person name="Matson E."/>
            <person name="Ren Q."/>
            <person name="Seshadri R."/>
            <person name="Elbourne L."/>
            <person name="Hassan K.A."/>
            <person name="Durkin A."/>
            <person name="Radune D."/>
            <person name="Mohamoud Y."/>
            <person name="Shay R."/>
            <person name="Jin S."/>
            <person name="Zhang X."/>
            <person name="Lucey K."/>
            <person name="Ballor N.R."/>
            <person name="Ottesen E."/>
            <person name="Rosenthal R."/>
            <person name="Allen A."/>
            <person name="Leadbetter J.R."/>
            <person name="Paulsen I.T."/>
        </authorList>
    </citation>
    <scope>NUCLEOTIDE SEQUENCE [LARGE SCALE GENOMIC DNA]</scope>
    <source>
        <strain evidence="2">ATCC BAA-887 / DSM 12427 / ZAS-2</strain>
    </source>
</reference>
<evidence type="ECO:0000313" key="1">
    <source>
        <dbReference type="EMBL" id="AEF83815.1"/>
    </source>
</evidence>
<sequence>MLIGFDRNSNLLEIMYNIRKDGTYNIFHAMKCRKEFYHYAEENGWYV</sequence>
<dbReference type="KEGG" id="tpi:TREPR_1698"/>
<accession>F5YMW9</accession>
<keyword evidence="2" id="KW-1185">Reference proteome</keyword>
<dbReference type="HOGENOM" id="CLU_3174480_0_0_12"/>
<protein>
    <submittedName>
        <fullName evidence="1">Uncharacterized protein</fullName>
    </submittedName>
</protein>
<proteinExistence type="predicted"/>
<organism evidence="1 2">
    <name type="scientific">Treponema primitia (strain ATCC BAA-887 / DSM 12427 / ZAS-2)</name>
    <dbReference type="NCBI Taxonomy" id="545694"/>
    <lineage>
        <taxon>Bacteria</taxon>
        <taxon>Pseudomonadati</taxon>
        <taxon>Spirochaetota</taxon>
        <taxon>Spirochaetia</taxon>
        <taxon>Spirochaetales</taxon>
        <taxon>Treponemataceae</taxon>
        <taxon>Treponema</taxon>
    </lineage>
</organism>
<dbReference type="Proteomes" id="UP000009223">
    <property type="component" value="Chromosome"/>
</dbReference>
<dbReference type="STRING" id="545694.TREPR_1698"/>